<accession>A0A2A2KCT0</accession>
<sequence>MDDEGDSEAVGAAAPADGDVGRVGIGDAAFAGDHVARSPDQLLGIVSRLYGQQHHPDHASPLMRAGPIVAGRSRSVNRLRSVVPEQSSAVSRRSRS</sequence>
<dbReference type="Proteomes" id="UP000218231">
    <property type="component" value="Unassembled WGS sequence"/>
</dbReference>
<gene>
    <name evidence="2" type="ORF">WR25_02479</name>
</gene>
<protein>
    <submittedName>
        <fullName evidence="2">Uncharacterized protein</fullName>
    </submittedName>
</protein>
<dbReference type="AlphaFoldDB" id="A0A2A2KCT0"/>
<reference evidence="2 3" key="1">
    <citation type="journal article" date="2017" name="Curr. Biol.">
        <title>Genome architecture and evolution of a unichromosomal asexual nematode.</title>
        <authorList>
            <person name="Fradin H."/>
            <person name="Zegar C."/>
            <person name="Gutwein M."/>
            <person name="Lucas J."/>
            <person name="Kovtun M."/>
            <person name="Corcoran D."/>
            <person name="Baugh L.R."/>
            <person name="Kiontke K."/>
            <person name="Gunsalus K."/>
            <person name="Fitch D.H."/>
            <person name="Piano F."/>
        </authorList>
    </citation>
    <scope>NUCLEOTIDE SEQUENCE [LARGE SCALE GENOMIC DNA]</scope>
    <source>
        <strain evidence="2">PF1309</strain>
    </source>
</reference>
<feature type="region of interest" description="Disordered" evidence="1">
    <location>
        <begin position="1"/>
        <end position="22"/>
    </location>
</feature>
<dbReference type="EMBL" id="LIAE01008964">
    <property type="protein sequence ID" value="PAV71629.1"/>
    <property type="molecule type" value="Genomic_DNA"/>
</dbReference>
<keyword evidence="3" id="KW-1185">Reference proteome</keyword>
<evidence type="ECO:0000313" key="2">
    <source>
        <dbReference type="EMBL" id="PAV71629.1"/>
    </source>
</evidence>
<feature type="compositionally biased region" description="Low complexity" evidence="1">
    <location>
        <begin position="8"/>
        <end position="18"/>
    </location>
</feature>
<comment type="caution">
    <text evidence="2">The sequence shown here is derived from an EMBL/GenBank/DDBJ whole genome shotgun (WGS) entry which is preliminary data.</text>
</comment>
<name>A0A2A2KCT0_9BILA</name>
<organism evidence="2 3">
    <name type="scientific">Diploscapter pachys</name>
    <dbReference type="NCBI Taxonomy" id="2018661"/>
    <lineage>
        <taxon>Eukaryota</taxon>
        <taxon>Metazoa</taxon>
        <taxon>Ecdysozoa</taxon>
        <taxon>Nematoda</taxon>
        <taxon>Chromadorea</taxon>
        <taxon>Rhabditida</taxon>
        <taxon>Rhabditina</taxon>
        <taxon>Rhabditomorpha</taxon>
        <taxon>Rhabditoidea</taxon>
        <taxon>Rhabditidae</taxon>
        <taxon>Diploscapter</taxon>
    </lineage>
</organism>
<evidence type="ECO:0000256" key="1">
    <source>
        <dbReference type="SAM" id="MobiDB-lite"/>
    </source>
</evidence>
<evidence type="ECO:0000313" key="3">
    <source>
        <dbReference type="Proteomes" id="UP000218231"/>
    </source>
</evidence>
<proteinExistence type="predicted"/>